<reference evidence="13 14" key="1">
    <citation type="submission" date="2016-05" db="EMBL/GenBank/DDBJ databases">
        <title>A degradative enzymes factory behind the ericoid mycorrhizal symbiosis.</title>
        <authorList>
            <consortium name="DOE Joint Genome Institute"/>
            <person name="Martino E."/>
            <person name="Morin E."/>
            <person name="Grelet G."/>
            <person name="Kuo A."/>
            <person name="Kohler A."/>
            <person name="Daghino S."/>
            <person name="Barry K."/>
            <person name="Choi C."/>
            <person name="Cichocki N."/>
            <person name="Clum A."/>
            <person name="Copeland A."/>
            <person name="Hainaut M."/>
            <person name="Haridas S."/>
            <person name="Labutti K."/>
            <person name="Lindquist E."/>
            <person name="Lipzen A."/>
            <person name="Khouja H.-R."/>
            <person name="Murat C."/>
            <person name="Ohm R."/>
            <person name="Olson A."/>
            <person name="Spatafora J."/>
            <person name="Veneault-Fourrey C."/>
            <person name="Henrissat B."/>
            <person name="Grigoriev I."/>
            <person name="Martin F."/>
            <person name="Perotto S."/>
        </authorList>
    </citation>
    <scope>NUCLEOTIDE SEQUENCE [LARGE SCALE GENOMIC DNA]</scope>
    <source>
        <strain evidence="13 14">UAMH 7357</strain>
    </source>
</reference>
<evidence type="ECO:0000256" key="8">
    <source>
        <dbReference type="ARBA" id="ARBA00023187"/>
    </source>
</evidence>
<dbReference type="EMBL" id="KZ613525">
    <property type="protein sequence ID" value="PMD14101.1"/>
    <property type="molecule type" value="Genomic_DNA"/>
</dbReference>
<feature type="compositionally biased region" description="Basic and acidic residues" evidence="10">
    <location>
        <begin position="235"/>
        <end position="244"/>
    </location>
</feature>
<comment type="similarity">
    <text evidence="3">Belongs to the SQS1 family.</text>
</comment>
<dbReference type="InterPro" id="IPR051189">
    <property type="entry name" value="Splicing_assoc_domain"/>
</dbReference>
<evidence type="ECO:0000256" key="3">
    <source>
        <dbReference type="ARBA" id="ARBA00010306"/>
    </source>
</evidence>
<dbReference type="CDD" id="cd02646">
    <property type="entry name" value="R3H_G-patch"/>
    <property type="match status" value="1"/>
</dbReference>
<dbReference type="AlphaFoldDB" id="A0A2J6PJ84"/>
<feature type="domain" description="R3H" evidence="12">
    <location>
        <begin position="602"/>
        <end position="664"/>
    </location>
</feature>
<evidence type="ECO:0000259" key="11">
    <source>
        <dbReference type="PROSITE" id="PS50174"/>
    </source>
</evidence>
<dbReference type="Gene3D" id="2.40.50.40">
    <property type="match status" value="1"/>
</dbReference>
<evidence type="ECO:0000313" key="14">
    <source>
        <dbReference type="Proteomes" id="UP000235672"/>
    </source>
</evidence>
<dbReference type="InterPro" id="IPR000467">
    <property type="entry name" value="G_patch_dom"/>
</dbReference>
<organism evidence="13 14">
    <name type="scientific">Hyaloscypha hepaticicola</name>
    <dbReference type="NCBI Taxonomy" id="2082293"/>
    <lineage>
        <taxon>Eukaryota</taxon>
        <taxon>Fungi</taxon>
        <taxon>Dikarya</taxon>
        <taxon>Ascomycota</taxon>
        <taxon>Pezizomycotina</taxon>
        <taxon>Leotiomycetes</taxon>
        <taxon>Helotiales</taxon>
        <taxon>Hyaloscyphaceae</taxon>
        <taxon>Hyaloscypha</taxon>
    </lineage>
</organism>
<feature type="region of interest" description="Disordered" evidence="10">
    <location>
        <begin position="297"/>
        <end position="329"/>
    </location>
</feature>
<dbReference type="InterPro" id="IPR034082">
    <property type="entry name" value="R3H_G-patch"/>
</dbReference>
<evidence type="ECO:0000256" key="7">
    <source>
        <dbReference type="ARBA" id="ARBA00022664"/>
    </source>
</evidence>
<dbReference type="InterPro" id="IPR016197">
    <property type="entry name" value="Chromo-like_dom_sf"/>
</dbReference>
<keyword evidence="6" id="KW-0963">Cytoplasm</keyword>
<keyword evidence="9" id="KW-0539">Nucleus</keyword>
<feature type="region of interest" description="Disordered" evidence="10">
    <location>
        <begin position="533"/>
        <end position="553"/>
    </location>
</feature>
<proteinExistence type="inferred from homology"/>
<evidence type="ECO:0000256" key="6">
    <source>
        <dbReference type="ARBA" id="ARBA00022490"/>
    </source>
</evidence>
<gene>
    <name evidence="13" type="ORF">NA56DRAFT_682760</name>
</gene>
<sequence>MPRTKKSSQRGNYRGGGGRPRGGHSNIGTDSPRRGHVGFTLQEEARNTERHHSFWDTDKRLRDTKVSFVSAGTLGSTKPKDAEAALANMTLNSDDTDDIQAYTLSESSAAAQKTTDLQIEQANLQCSTENQEIPDFIVDTEGGELVHTGIPPPRLRSVSPTLSDSSEEVILFRGRDQHGRGLSEAHHTTRMTTDTIDAKIRIVEDRLHEREGLLQEVLGRKEHSILSQVPAEVPSTEKETESQRHKQPGHPVQQNRVRARKQADEDAILADYIANMESQDTEPFESLRQRELGGSADDVWQETGDSSGDAPKGTKKPSQAGWDSSELCDLDDLSTSDGVMGDVLAILSKRERQTGLQYLVVWEDQTIDEARWVPVNTLTSLSALKHIEKFEAEEKLVAEFQHDDDDDTSDTDEAIGDDDGEDDDEDDDDEDDEDGFIKKRIEGMSDEQIARLLAKQEELGMGSAELMLFDEEAGVDEDEDLPFPRTLLAPIMLPPKTRRSRGAGAQRARGDFPPASLLADAYDRFDVMDFDRPSLKKKPKGRKGKPDFDLSDSELEASMQMAWNNDRVKKKERKQEREELRAQGLLGSKNGKPDLKQKYKEGMGIHAVKEELKKFLMGTDATLALPPMDAADRKVVHELARAFNVKSKSAGSGNVRFPVWHRTARTSVYVERNFNAIEERLSRRFLPRPDVGGKRSGAGHKRVKGGGGGGFNKASVSYRDGDVVGGSAPELGAENRGRAMLEKMGWSSGTALGALNNKGILQPVSHVVKTTKAGLG</sequence>
<dbReference type="PROSITE" id="PS51061">
    <property type="entry name" value="R3H"/>
    <property type="match status" value="1"/>
</dbReference>
<feature type="domain" description="G-patch" evidence="11">
    <location>
        <begin position="733"/>
        <end position="776"/>
    </location>
</feature>
<keyword evidence="8" id="KW-0508">mRNA splicing</keyword>
<protein>
    <recommendedName>
        <fullName evidence="5">Protein SQS1</fullName>
    </recommendedName>
</protein>
<feature type="compositionally biased region" description="Acidic residues" evidence="10">
    <location>
        <begin position="402"/>
        <end position="433"/>
    </location>
</feature>
<evidence type="ECO:0000256" key="5">
    <source>
        <dbReference type="ARBA" id="ARBA00018964"/>
    </source>
</evidence>
<dbReference type="PANTHER" id="PTHR14195">
    <property type="entry name" value="G PATCH DOMAIN CONTAINING PROTEIN 2"/>
    <property type="match status" value="1"/>
</dbReference>
<comment type="subunit">
    <text evidence="4">Component of the NuA4 histone acetyltransferase complex.</text>
</comment>
<dbReference type="STRING" id="1745343.A0A2J6PJ84"/>
<dbReference type="Gene3D" id="3.30.1370.50">
    <property type="entry name" value="R3H-like domain"/>
    <property type="match status" value="1"/>
</dbReference>
<dbReference type="OrthoDB" id="21470at2759"/>
<feature type="region of interest" description="Disordered" evidence="10">
    <location>
        <begin position="225"/>
        <end position="261"/>
    </location>
</feature>
<feature type="region of interest" description="Disordered" evidence="10">
    <location>
        <begin position="399"/>
        <end position="433"/>
    </location>
</feature>
<dbReference type="GO" id="GO:0005634">
    <property type="term" value="C:nucleus"/>
    <property type="evidence" value="ECO:0007669"/>
    <property type="project" value="UniProtKB-SubCell"/>
</dbReference>
<dbReference type="InterPro" id="IPR001374">
    <property type="entry name" value="R3H_dom"/>
</dbReference>
<dbReference type="GO" id="GO:0006397">
    <property type="term" value="P:mRNA processing"/>
    <property type="evidence" value="ECO:0007669"/>
    <property type="project" value="UniProtKB-KW"/>
</dbReference>
<evidence type="ECO:0000256" key="10">
    <source>
        <dbReference type="SAM" id="MobiDB-lite"/>
    </source>
</evidence>
<keyword evidence="14" id="KW-1185">Reference proteome</keyword>
<evidence type="ECO:0000313" key="13">
    <source>
        <dbReference type="EMBL" id="PMD14101.1"/>
    </source>
</evidence>
<dbReference type="Pfam" id="PF01424">
    <property type="entry name" value="R3H"/>
    <property type="match status" value="1"/>
</dbReference>
<evidence type="ECO:0000256" key="4">
    <source>
        <dbReference type="ARBA" id="ARBA00011353"/>
    </source>
</evidence>
<dbReference type="Proteomes" id="UP000235672">
    <property type="component" value="Unassembled WGS sequence"/>
</dbReference>
<dbReference type="GO" id="GO:0005737">
    <property type="term" value="C:cytoplasm"/>
    <property type="evidence" value="ECO:0007669"/>
    <property type="project" value="UniProtKB-SubCell"/>
</dbReference>
<keyword evidence="7" id="KW-0507">mRNA processing</keyword>
<evidence type="ECO:0000259" key="12">
    <source>
        <dbReference type="PROSITE" id="PS51061"/>
    </source>
</evidence>
<evidence type="ECO:0000256" key="1">
    <source>
        <dbReference type="ARBA" id="ARBA00004123"/>
    </source>
</evidence>
<dbReference type="PROSITE" id="PS50174">
    <property type="entry name" value="G_PATCH"/>
    <property type="match status" value="1"/>
</dbReference>
<dbReference type="SMART" id="SM00443">
    <property type="entry name" value="G_patch"/>
    <property type="match status" value="1"/>
</dbReference>
<dbReference type="InterPro" id="IPR036867">
    <property type="entry name" value="R3H_dom_sf"/>
</dbReference>
<feature type="compositionally biased region" description="Basic and acidic residues" evidence="10">
    <location>
        <begin position="43"/>
        <end position="52"/>
    </location>
</feature>
<dbReference type="SUPFAM" id="SSF54160">
    <property type="entry name" value="Chromo domain-like"/>
    <property type="match status" value="1"/>
</dbReference>
<dbReference type="CDD" id="cd00024">
    <property type="entry name" value="CD_CSD"/>
    <property type="match status" value="1"/>
</dbReference>
<dbReference type="Pfam" id="PF01585">
    <property type="entry name" value="G-patch"/>
    <property type="match status" value="1"/>
</dbReference>
<feature type="region of interest" description="Disordered" evidence="10">
    <location>
        <begin position="688"/>
        <end position="711"/>
    </location>
</feature>
<evidence type="ECO:0000256" key="9">
    <source>
        <dbReference type="ARBA" id="ARBA00023242"/>
    </source>
</evidence>
<comment type="subcellular location">
    <subcellularLocation>
        <location evidence="2">Cytoplasm</location>
    </subcellularLocation>
    <subcellularLocation>
        <location evidence="1">Nucleus</location>
    </subcellularLocation>
</comment>
<evidence type="ECO:0000256" key="2">
    <source>
        <dbReference type="ARBA" id="ARBA00004496"/>
    </source>
</evidence>
<name>A0A2J6PJ84_9HELO</name>
<dbReference type="GO" id="GO:0003676">
    <property type="term" value="F:nucleic acid binding"/>
    <property type="evidence" value="ECO:0007669"/>
    <property type="project" value="UniProtKB-UniRule"/>
</dbReference>
<dbReference type="GO" id="GO:0008380">
    <property type="term" value="P:RNA splicing"/>
    <property type="evidence" value="ECO:0007669"/>
    <property type="project" value="UniProtKB-KW"/>
</dbReference>
<accession>A0A2J6PJ84</accession>
<feature type="region of interest" description="Disordered" evidence="10">
    <location>
        <begin position="1"/>
        <end position="52"/>
    </location>
</feature>
<dbReference type="SUPFAM" id="SSF82708">
    <property type="entry name" value="R3H domain"/>
    <property type="match status" value="1"/>
</dbReference>